<protein>
    <submittedName>
        <fullName evidence="5">Glycosidase</fullName>
    </submittedName>
</protein>
<evidence type="ECO:0000313" key="6">
    <source>
        <dbReference type="Proteomes" id="UP000184368"/>
    </source>
</evidence>
<dbReference type="GO" id="GO:0016798">
    <property type="term" value="F:hydrolase activity, acting on glycosyl bonds"/>
    <property type="evidence" value="ECO:0007669"/>
    <property type="project" value="UniProtKB-KW"/>
</dbReference>
<dbReference type="SUPFAM" id="SSF51011">
    <property type="entry name" value="Glycosyl hydrolase domain"/>
    <property type="match status" value="1"/>
</dbReference>
<reference evidence="5 6" key="1">
    <citation type="submission" date="2016-11" db="EMBL/GenBank/DDBJ databases">
        <authorList>
            <person name="Jaros S."/>
            <person name="Januszkiewicz K."/>
            <person name="Wedrychowicz H."/>
        </authorList>
    </citation>
    <scope>NUCLEOTIDE SEQUENCE [LARGE SCALE GENOMIC DNA]</scope>
    <source>
        <strain evidence="5 6">DSM 26897</strain>
    </source>
</reference>
<feature type="signal peptide" evidence="3">
    <location>
        <begin position="1"/>
        <end position="24"/>
    </location>
</feature>
<dbReference type="Pfam" id="PF00128">
    <property type="entry name" value="Alpha-amylase"/>
    <property type="match status" value="1"/>
</dbReference>
<evidence type="ECO:0000256" key="2">
    <source>
        <dbReference type="ARBA" id="ARBA00023295"/>
    </source>
</evidence>
<dbReference type="InterPro" id="IPR017853">
    <property type="entry name" value="GH"/>
</dbReference>
<evidence type="ECO:0000256" key="1">
    <source>
        <dbReference type="ARBA" id="ARBA00022801"/>
    </source>
</evidence>
<accession>A0A1M4V2C4</accession>
<evidence type="ECO:0000259" key="4">
    <source>
        <dbReference type="SMART" id="SM00642"/>
    </source>
</evidence>
<keyword evidence="2 5" id="KW-0326">Glycosidase</keyword>
<proteinExistence type="predicted"/>
<evidence type="ECO:0000256" key="3">
    <source>
        <dbReference type="SAM" id="SignalP"/>
    </source>
</evidence>
<dbReference type="Gene3D" id="2.60.40.1180">
    <property type="entry name" value="Golgi alpha-mannosidase II"/>
    <property type="match status" value="1"/>
</dbReference>
<dbReference type="InterPro" id="IPR006047">
    <property type="entry name" value="GH13_cat_dom"/>
</dbReference>
<evidence type="ECO:0000313" key="5">
    <source>
        <dbReference type="EMBL" id="SHE63141.1"/>
    </source>
</evidence>
<keyword evidence="6" id="KW-1185">Reference proteome</keyword>
<gene>
    <name evidence="5" type="ORF">SAMN05444008_102114</name>
</gene>
<organism evidence="5 6">
    <name type="scientific">Cnuella takakiae</name>
    <dbReference type="NCBI Taxonomy" id="1302690"/>
    <lineage>
        <taxon>Bacteria</taxon>
        <taxon>Pseudomonadati</taxon>
        <taxon>Bacteroidota</taxon>
        <taxon>Chitinophagia</taxon>
        <taxon>Chitinophagales</taxon>
        <taxon>Chitinophagaceae</taxon>
        <taxon>Cnuella</taxon>
    </lineage>
</organism>
<dbReference type="Proteomes" id="UP000184368">
    <property type="component" value="Unassembled WGS sequence"/>
</dbReference>
<dbReference type="PANTHER" id="PTHR10357">
    <property type="entry name" value="ALPHA-AMYLASE FAMILY MEMBER"/>
    <property type="match status" value="1"/>
</dbReference>
<dbReference type="GO" id="GO:0005975">
    <property type="term" value="P:carbohydrate metabolic process"/>
    <property type="evidence" value="ECO:0007669"/>
    <property type="project" value="InterPro"/>
</dbReference>
<dbReference type="Pfam" id="PF09087">
    <property type="entry name" value="Cyc-maltodext_N"/>
    <property type="match status" value="1"/>
</dbReference>
<dbReference type="SMART" id="SM00642">
    <property type="entry name" value="Aamy"/>
    <property type="match status" value="1"/>
</dbReference>
<dbReference type="EMBL" id="FQUO01000002">
    <property type="protein sequence ID" value="SHE63141.1"/>
    <property type="molecule type" value="Genomic_DNA"/>
</dbReference>
<dbReference type="InterPro" id="IPR013780">
    <property type="entry name" value="Glyco_hydro_b"/>
</dbReference>
<dbReference type="AlphaFoldDB" id="A0A1M4V2C4"/>
<sequence length="625" mass="71425">MTMMNNVRGILLGLLLLAVCTATAQTKVYPTHWWIGMKNPALQLMVYAPNAGKAQYTLNYPGVKLVKVHKAESPNYAFLDLQVTAGAKPGTVKIAMRNGAGQQTINYQLKSRRAGNGTAFATGVRQQDLIYLLMPDRFANGDPANDAYADMLDPQADRNNPYLRHGGDIQGVIQHLDYLKELGVTALWMTPVTENNTKQTNEGGTQRSSYHGYHFTNHFAVDKRFGGDSAYKRLSDEMHKRGMKLVHDAVYNHIGQDNFTFTDMPMKDWVNQWSPFQQTSYRDQPLFDPHASAIDQKVSEAGWFTPFLPDLNQRNPYVANYLVQYLIWNTEEYGLDGWRVDTYFYNDPEFLNRTNRDLLREFPKLTVFGETLVESPVSAAYFGANNFNVPFKHNVMGITDKPLMTVMVQAANEPFGWSEGVNRLYNTLAQDFMYQDPTRNCIFLDNHDLDRVYSLVGEDIAKYKMVLNWLLTLRGIPQLYYGTEILMKNFKNPSDAEVRRDFPGGFKGDKDNKFTEAGRNKQENDAFRFVSTLAKFRQRSDAIGAGKLMQFLPDNGLYTYFRYSPKQTVMVISHTGKADMQVKMDRFAERTKGFTQMRDVQSGLVKPLADFTIRPKESFVYEFLP</sequence>
<dbReference type="Pfam" id="PF10438">
    <property type="entry name" value="Cyc-maltodext_C"/>
    <property type="match status" value="1"/>
</dbReference>
<keyword evidence="3" id="KW-0732">Signal</keyword>
<dbReference type="InterPro" id="IPR019492">
    <property type="entry name" value="Cyclo-malto-dextrinase_C"/>
</dbReference>
<dbReference type="InterPro" id="IPR015171">
    <property type="entry name" value="Cyc-maltodext_N"/>
</dbReference>
<dbReference type="STRING" id="1302690.BUE76_13130"/>
<dbReference type="SUPFAM" id="SSF51445">
    <property type="entry name" value="(Trans)glycosidases"/>
    <property type="match status" value="1"/>
</dbReference>
<keyword evidence="1" id="KW-0378">Hydrolase</keyword>
<dbReference type="Gene3D" id="2.60.40.10">
    <property type="entry name" value="Immunoglobulins"/>
    <property type="match status" value="1"/>
</dbReference>
<dbReference type="InterPro" id="IPR014756">
    <property type="entry name" value="Ig_E-set"/>
</dbReference>
<dbReference type="SUPFAM" id="SSF81296">
    <property type="entry name" value="E set domains"/>
    <property type="match status" value="1"/>
</dbReference>
<dbReference type="RefSeq" id="WP_245798287.1">
    <property type="nucleotide sequence ID" value="NZ_FQUO01000002.1"/>
</dbReference>
<dbReference type="PANTHER" id="PTHR10357:SF210">
    <property type="entry name" value="MALTODEXTRIN GLUCOSIDASE"/>
    <property type="match status" value="1"/>
</dbReference>
<name>A0A1M4V2C4_9BACT</name>
<dbReference type="InterPro" id="IPR013783">
    <property type="entry name" value="Ig-like_fold"/>
</dbReference>
<feature type="domain" description="Glycosyl hydrolase family 13 catalytic" evidence="4">
    <location>
        <begin position="132"/>
        <end position="537"/>
    </location>
</feature>
<dbReference type="Gene3D" id="3.20.20.80">
    <property type="entry name" value="Glycosidases"/>
    <property type="match status" value="1"/>
</dbReference>
<feature type="chain" id="PRO_5013155126" evidence="3">
    <location>
        <begin position="25"/>
        <end position="625"/>
    </location>
</feature>